<reference evidence="4" key="1">
    <citation type="submission" date="2016-10" db="EMBL/GenBank/DDBJ databases">
        <authorList>
            <person name="Varghese N."/>
            <person name="Submissions S."/>
        </authorList>
    </citation>
    <scope>NUCLEOTIDE SEQUENCE [LARGE SCALE GENOMIC DNA]</scope>
    <source>
        <strain evidence="4">DC30,IBRC 10041,KCTC 4046</strain>
    </source>
</reference>
<organism evidence="3 4">
    <name type="scientific">Halopenitus persicus</name>
    <dbReference type="NCBI Taxonomy" id="1048396"/>
    <lineage>
        <taxon>Archaea</taxon>
        <taxon>Methanobacteriati</taxon>
        <taxon>Methanobacteriota</taxon>
        <taxon>Stenosarchaea group</taxon>
        <taxon>Halobacteria</taxon>
        <taxon>Halobacteriales</taxon>
        <taxon>Haloferacaceae</taxon>
        <taxon>Halopenitus</taxon>
    </lineage>
</organism>
<proteinExistence type="predicted"/>
<dbReference type="InterPro" id="IPR036388">
    <property type="entry name" value="WH-like_DNA-bd_sf"/>
</dbReference>
<dbReference type="SUPFAM" id="SSF46785">
    <property type="entry name" value="Winged helix' DNA-binding domain"/>
    <property type="match status" value="1"/>
</dbReference>
<dbReference type="Pfam" id="PF24038">
    <property type="entry name" value="DUF7347"/>
    <property type="match status" value="1"/>
</dbReference>
<name>A0A1H3JHS7_9EURY</name>
<dbReference type="AlphaFoldDB" id="A0A1H3JHS7"/>
<dbReference type="InterPro" id="IPR055771">
    <property type="entry name" value="DUF7347"/>
</dbReference>
<accession>A0A1H3JHS7</accession>
<gene>
    <name evidence="3" type="ORF">SAMN05216564_10516</name>
</gene>
<evidence type="ECO:0008006" key="5">
    <source>
        <dbReference type="Google" id="ProtNLM"/>
    </source>
</evidence>
<dbReference type="InterPro" id="IPR055775">
    <property type="entry name" value="DUF7351"/>
</dbReference>
<dbReference type="Gene3D" id="1.10.10.10">
    <property type="entry name" value="Winged helix-like DNA-binding domain superfamily/Winged helix DNA-binding domain"/>
    <property type="match status" value="1"/>
</dbReference>
<dbReference type="InterPro" id="IPR011991">
    <property type="entry name" value="ArsR-like_HTH"/>
</dbReference>
<feature type="domain" description="DUF7351" evidence="2">
    <location>
        <begin position="108"/>
        <end position="304"/>
    </location>
</feature>
<dbReference type="Pfam" id="PF24042">
    <property type="entry name" value="DUF7351"/>
    <property type="match status" value="1"/>
</dbReference>
<dbReference type="CDD" id="cd00090">
    <property type="entry name" value="HTH_ARSR"/>
    <property type="match status" value="1"/>
</dbReference>
<evidence type="ECO:0000313" key="4">
    <source>
        <dbReference type="Proteomes" id="UP000199079"/>
    </source>
</evidence>
<evidence type="ECO:0000313" key="3">
    <source>
        <dbReference type="EMBL" id="SDY39462.1"/>
    </source>
</evidence>
<dbReference type="OrthoDB" id="8482at2157"/>
<keyword evidence="4" id="KW-1185">Reference proteome</keyword>
<feature type="domain" description="DUF7347" evidence="1">
    <location>
        <begin position="16"/>
        <end position="91"/>
    </location>
</feature>
<protein>
    <recommendedName>
        <fullName evidence="5">Helix-turn-helix domain-containing protein</fullName>
    </recommendedName>
</protein>
<dbReference type="Proteomes" id="UP000199079">
    <property type="component" value="Unassembled WGS sequence"/>
</dbReference>
<sequence>MASERSDRTKVATDAESAFMTLSHDLRLEILLALWDAPGFSLSFSELRKAVGERDSGSFTYHLSELQDQFVAKTDEGYELQYPGHRVLDAIQSGVFHDQVTVGPVELDDHCRECEEQLTFEYDTDYIARIRCPACGNRALEWPFDPGGIADRDSDAIVAAFDRRTKLIWSCALDGICPFCAGHIDRELTSRVHEQGACIGVIEQLDRYDEYFARDHPAVVAVDCERCSFYSFIPVGVVLLTRPAVTGRLYEADIDSRETPLWDLGFVVDSGSVTVLQTDPLCVEVSVPDATESLAVTIDESFTVTTED</sequence>
<dbReference type="InterPro" id="IPR036390">
    <property type="entry name" value="WH_DNA-bd_sf"/>
</dbReference>
<dbReference type="RefSeq" id="WP_092732552.1">
    <property type="nucleotide sequence ID" value="NZ_FNPC01000005.1"/>
</dbReference>
<dbReference type="EMBL" id="FNPC01000005">
    <property type="protein sequence ID" value="SDY39462.1"/>
    <property type="molecule type" value="Genomic_DNA"/>
</dbReference>
<evidence type="ECO:0000259" key="1">
    <source>
        <dbReference type="Pfam" id="PF24038"/>
    </source>
</evidence>
<evidence type="ECO:0000259" key="2">
    <source>
        <dbReference type="Pfam" id="PF24042"/>
    </source>
</evidence>